<evidence type="ECO:0000313" key="2">
    <source>
        <dbReference type="Proteomes" id="UP000317178"/>
    </source>
</evidence>
<dbReference type="KEGG" id="plon:Pla110_11510"/>
<proteinExistence type="predicted"/>
<reference evidence="1 2" key="1">
    <citation type="submission" date="2019-02" db="EMBL/GenBank/DDBJ databases">
        <title>Deep-cultivation of Planctomycetes and their phenomic and genomic characterization uncovers novel biology.</title>
        <authorList>
            <person name="Wiegand S."/>
            <person name="Jogler M."/>
            <person name="Boedeker C."/>
            <person name="Pinto D."/>
            <person name="Vollmers J."/>
            <person name="Rivas-Marin E."/>
            <person name="Kohn T."/>
            <person name="Peeters S.H."/>
            <person name="Heuer A."/>
            <person name="Rast P."/>
            <person name="Oberbeckmann S."/>
            <person name="Bunk B."/>
            <person name="Jeske O."/>
            <person name="Meyerdierks A."/>
            <person name="Storesund J.E."/>
            <person name="Kallscheuer N."/>
            <person name="Luecker S."/>
            <person name="Lage O.M."/>
            <person name="Pohl T."/>
            <person name="Merkel B.J."/>
            <person name="Hornburger P."/>
            <person name="Mueller R.-W."/>
            <person name="Bruemmer F."/>
            <person name="Labrenz M."/>
            <person name="Spormann A.M."/>
            <person name="Op den Camp H."/>
            <person name="Overmann J."/>
            <person name="Amann R."/>
            <person name="Jetten M.S.M."/>
            <person name="Mascher T."/>
            <person name="Medema M.H."/>
            <person name="Devos D.P."/>
            <person name="Kaster A.-K."/>
            <person name="Ovreas L."/>
            <person name="Rohde M."/>
            <person name="Galperin M.Y."/>
            <person name="Jogler C."/>
        </authorList>
    </citation>
    <scope>NUCLEOTIDE SEQUENCE [LARGE SCALE GENOMIC DNA]</scope>
    <source>
        <strain evidence="1 2">Pla110</strain>
    </source>
</reference>
<organism evidence="1 2">
    <name type="scientific">Polystyrenella longa</name>
    <dbReference type="NCBI Taxonomy" id="2528007"/>
    <lineage>
        <taxon>Bacteria</taxon>
        <taxon>Pseudomonadati</taxon>
        <taxon>Planctomycetota</taxon>
        <taxon>Planctomycetia</taxon>
        <taxon>Planctomycetales</taxon>
        <taxon>Planctomycetaceae</taxon>
        <taxon>Polystyrenella</taxon>
    </lineage>
</organism>
<dbReference type="InterPro" id="IPR044399">
    <property type="entry name" value="Mb-like_M"/>
</dbReference>
<dbReference type="GO" id="GO:0019825">
    <property type="term" value="F:oxygen binding"/>
    <property type="evidence" value="ECO:0007669"/>
    <property type="project" value="InterPro"/>
</dbReference>
<dbReference type="AlphaFoldDB" id="A0A518CJP0"/>
<dbReference type="EMBL" id="CP036281">
    <property type="protein sequence ID" value="QDU79441.1"/>
    <property type="molecule type" value="Genomic_DNA"/>
</dbReference>
<accession>A0A518CJP0</accession>
<protein>
    <recommendedName>
        <fullName evidence="3">Globin family profile domain-containing protein</fullName>
    </recommendedName>
</protein>
<evidence type="ECO:0000313" key="1">
    <source>
        <dbReference type="EMBL" id="QDU79441.1"/>
    </source>
</evidence>
<dbReference type="OrthoDB" id="980856at2"/>
<dbReference type="InterPro" id="IPR009050">
    <property type="entry name" value="Globin-like_sf"/>
</dbReference>
<dbReference type="Gene3D" id="1.10.490.10">
    <property type="entry name" value="Globins"/>
    <property type="match status" value="1"/>
</dbReference>
<dbReference type="CDD" id="cd01040">
    <property type="entry name" value="Mb-like"/>
    <property type="match status" value="1"/>
</dbReference>
<gene>
    <name evidence="1" type="ORF">Pla110_11510</name>
</gene>
<dbReference type="SUPFAM" id="SSF46458">
    <property type="entry name" value="Globin-like"/>
    <property type="match status" value="1"/>
</dbReference>
<keyword evidence="2" id="KW-1185">Reference proteome</keyword>
<name>A0A518CJP0_9PLAN</name>
<dbReference type="Proteomes" id="UP000317178">
    <property type="component" value="Chromosome"/>
</dbReference>
<evidence type="ECO:0008006" key="3">
    <source>
        <dbReference type="Google" id="ProtNLM"/>
    </source>
</evidence>
<dbReference type="GO" id="GO:0020037">
    <property type="term" value="F:heme binding"/>
    <property type="evidence" value="ECO:0007669"/>
    <property type="project" value="InterPro"/>
</dbReference>
<sequence length="168" mass="19816">MYRLLLPFSLLSDNIEYLSEIDQIMMKSTPLSEETALLVHDSYRRCMLASNFLPLFHQKMIGSSKEVAKYFDVFPVNQRYRILAKSVAELVSFAEKKPEAIQQMNEVARLHSREKLRLKPEFYTFWSSSFMETISELDDQWNDELETAWTDSISHGIEYLIQKNSFRL</sequence>
<dbReference type="RefSeq" id="WP_144994047.1">
    <property type="nucleotide sequence ID" value="NZ_CP036281.1"/>
</dbReference>
<dbReference type="InterPro" id="IPR012292">
    <property type="entry name" value="Globin/Proto"/>
</dbReference>